<dbReference type="Proteomes" id="UP001634394">
    <property type="component" value="Unassembled WGS sequence"/>
</dbReference>
<dbReference type="EMBL" id="JBJQND010000011">
    <property type="protein sequence ID" value="KAL3862160.1"/>
    <property type="molecule type" value="Genomic_DNA"/>
</dbReference>
<evidence type="ECO:0000256" key="8">
    <source>
        <dbReference type="ARBA" id="ARBA00023170"/>
    </source>
</evidence>
<evidence type="ECO:0000313" key="13">
    <source>
        <dbReference type="EMBL" id="KAL3862160.1"/>
    </source>
</evidence>
<dbReference type="PROSITE" id="PS00237">
    <property type="entry name" value="G_PROTEIN_RECEP_F1_1"/>
    <property type="match status" value="1"/>
</dbReference>
<evidence type="ECO:0000256" key="11">
    <source>
        <dbReference type="SAM" id="Phobius"/>
    </source>
</evidence>
<dbReference type="GO" id="GO:0004930">
    <property type="term" value="F:G protein-coupled receptor activity"/>
    <property type="evidence" value="ECO:0007669"/>
    <property type="project" value="UniProtKB-KW"/>
</dbReference>
<evidence type="ECO:0000256" key="9">
    <source>
        <dbReference type="ARBA" id="ARBA00023224"/>
    </source>
</evidence>
<evidence type="ECO:0000259" key="12">
    <source>
        <dbReference type="PROSITE" id="PS50262"/>
    </source>
</evidence>
<dbReference type="SMART" id="SM01381">
    <property type="entry name" value="7TM_GPCR_Srsx"/>
    <property type="match status" value="1"/>
</dbReference>
<comment type="subcellular location">
    <subcellularLocation>
        <location evidence="1">Cell membrane</location>
        <topology evidence="1">Multi-pass membrane protein</topology>
    </subcellularLocation>
</comment>
<dbReference type="PRINTS" id="PR00237">
    <property type="entry name" value="GPCRRHODOPSN"/>
</dbReference>
<evidence type="ECO:0000256" key="7">
    <source>
        <dbReference type="ARBA" id="ARBA00023157"/>
    </source>
</evidence>
<feature type="transmembrane region" description="Helical" evidence="11">
    <location>
        <begin position="359"/>
        <end position="378"/>
    </location>
</feature>
<keyword evidence="8 10" id="KW-0675">Receptor</keyword>
<keyword evidence="5 10" id="KW-0297">G-protein coupled receptor</keyword>
<keyword evidence="14" id="KW-1185">Reference proteome</keyword>
<feature type="transmembrane region" description="Helical" evidence="11">
    <location>
        <begin position="166"/>
        <end position="187"/>
    </location>
</feature>
<evidence type="ECO:0000256" key="1">
    <source>
        <dbReference type="ARBA" id="ARBA00004651"/>
    </source>
</evidence>
<dbReference type="Gene3D" id="1.20.1070.10">
    <property type="entry name" value="Rhodopsin 7-helix transmembrane proteins"/>
    <property type="match status" value="1"/>
</dbReference>
<accession>A0ABD3VKP8</accession>
<keyword evidence="4 11" id="KW-1133">Transmembrane helix</keyword>
<gene>
    <name evidence="13" type="ORF">ACJMK2_008148</name>
</gene>
<dbReference type="InterPro" id="IPR000276">
    <property type="entry name" value="GPCR_Rhodpsn"/>
</dbReference>
<keyword evidence="9 10" id="KW-0807">Transducer</keyword>
<dbReference type="InterPro" id="IPR017452">
    <property type="entry name" value="GPCR_Rhodpsn_7TM"/>
</dbReference>
<evidence type="ECO:0000256" key="10">
    <source>
        <dbReference type="RuleBase" id="RU000688"/>
    </source>
</evidence>
<dbReference type="PRINTS" id="PR01102">
    <property type="entry name" value="5HT6RECEPTR"/>
</dbReference>
<evidence type="ECO:0000256" key="4">
    <source>
        <dbReference type="ARBA" id="ARBA00022989"/>
    </source>
</evidence>
<proteinExistence type="inferred from homology"/>
<reference evidence="13 14" key="1">
    <citation type="submission" date="2024-11" db="EMBL/GenBank/DDBJ databases">
        <title>Chromosome-level genome assembly of the freshwater bivalve Anodonta woodiana.</title>
        <authorList>
            <person name="Chen X."/>
        </authorList>
    </citation>
    <scope>NUCLEOTIDE SEQUENCE [LARGE SCALE GENOMIC DNA]</scope>
    <source>
        <strain evidence="13">MN2024</strain>
        <tissue evidence="13">Gills</tissue>
    </source>
</reference>
<feature type="domain" description="G-protein coupled receptors family 1 profile" evidence="12">
    <location>
        <begin position="108"/>
        <end position="375"/>
    </location>
</feature>
<keyword evidence="2" id="KW-1003">Cell membrane</keyword>
<feature type="transmembrane region" description="Helical" evidence="11">
    <location>
        <begin position="208"/>
        <end position="227"/>
    </location>
</feature>
<feature type="transmembrane region" description="Helical" evidence="11">
    <location>
        <begin position="252"/>
        <end position="280"/>
    </location>
</feature>
<dbReference type="SUPFAM" id="SSF81321">
    <property type="entry name" value="Family A G protein-coupled receptor-like"/>
    <property type="match status" value="1"/>
</dbReference>
<dbReference type="Pfam" id="PF00001">
    <property type="entry name" value="7tm_1"/>
    <property type="match status" value="1"/>
</dbReference>
<dbReference type="PROSITE" id="PS50262">
    <property type="entry name" value="G_PROTEIN_RECEP_F1_2"/>
    <property type="match status" value="1"/>
</dbReference>
<organism evidence="13 14">
    <name type="scientific">Sinanodonta woodiana</name>
    <name type="common">Chinese pond mussel</name>
    <name type="synonym">Anodonta woodiana</name>
    <dbReference type="NCBI Taxonomy" id="1069815"/>
    <lineage>
        <taxon>Eukaryota</taxon>
        <taxon>Metazoa</taxon>
        <taxon>Spiralia</taxon>
        <taxon>Lophotrochozoa</taxon>
        <taxon>Mollusca</taxon>
        <taxon>Bivalvia</taxon>
        <taxon>Autobranchia</taxon>
        <taxon>Heteroconchia</taxon>
        <taxon>Palaeoheterodonta</taxon>
        <taxon>Unionida</taxon>
        <taxon>Unionoidea</taxon>
        <taxon>Unionidae</taxon>
        <taxon>Unioninae</taxon>
        <taxon>Sinanodonta</taxon>
    </lineage>
</organism>
<keyword evidence="3 10" id="KW-0812">Transmembrane</keyword>
<dbReference type="PANTHER" id="PTHR24248">
    <property type="entry name" value="ADRENERGIC RECEPTOR-RELATED G-PROTEIN COUPLED RECEPTOR"/>
    <property type="match status" value="1"/>
</dbReference>
<feature type="transmembrane region" description="Helical" evidence="11">
    <location>
        <begin position="321"/>
        <end position="339"/>
    </location>
</feature>
<protein>
    <recommendedName>
        <fullName evidence="12">G-protein coupled receptors family 1 profile domain-containing protein</fullName>
    </recommendedName>
</protein>
<sequence length="418" mass="47179">MEVSDLTTLFPNNSIFGKHFNYLTTEALTRNIMAISRHYLPSDSFYPEAEKQDNDIHIGQLTTSLENIPIITASYGQTISTGNDHMPKTGSILIGIFLFFFVILTIIGNVLVLLAVFFYEKLRTVSNMFIVSLSIADLLVGIVVMVPATLNEIFREWILFKGFCSVWVAFDVMLCSASILNVCLISLDRYVAIMSPLRYHLLMTHKRALVLLAVTYTMCILASFVPVETGLHNPALPNLENLTLLSDKPQCVFIPSIPFVAIVSTVTILLPIVVAFGLYYRVSKEANRQAHFAGILIVPSKVLLGKEISAKHVREPFTRKATITLGIIVGAYVVTWAPFLVTNMVDAVCRCVPVELFKVFVWLGYCNSLINPIIYPLFMRDFRKVYVTFLYKYCPFKKRFKSVNSRKIFFKETGMTRG</sequence>
<dbReference type="GO" id="GO:0005886">
    <property type="term" value="C:plasma membrane"/>
    <property type="evidence" value="ECO:0007669"/>
    <property type="project" value="UniProtKB-SubCell"/>
</dbReference>
<feature type="transmembrane region" description="Helical" evidence="11">
    <location>
        <begin position="125"/>
        <end position="146"/>
    </location>
</feature>
<evidence type="ECO:0000256" key="5">
    <source>
        <dbReference type="ARBA" id="ARBA00023040"/>
    </source>
</evidence>
<dbReference type="AlphaFoldDB" id="A0ABD3VKP8"/>
<evidence type="ECO:0000256" key="6">
    <source>
        <dbReference type="ARBA" id="ARBA00023136"/>
    </source>
</evidence>
<keyword evidence="6 11" id="KW-0472">Membrane</keyword>
<name>A0ABD3VKP8_SINWO</name>
<dbReference type="PANTHER" id="PTHR24248:SF199">
    <property type="entry name" value="IP13425P-RELATED"/>
    <property type="match status" value="1"/>
</dbReference>
<evidence type="ECO:0000256" key="2">
    <source>
        <dbReference type="ARBA" id="ARBA00022475"/>
    </source>
</evidence>
<comment type="similarity">
    <text evidence="10">Belongs to the G-protein coupled receptor 1 family.</text>
</comment>
<evidence type="ECO:0000313" key="14">
    <source>
        <dbReference type="Proteomes" id="UP001634394"/>
    </source>
</evidence>
<feature type="transmembrane region" description="Helical" evidence="11">
    <location>
        <begin position="92"/>
        <end position="118"/>
    </location>
</feature>
<comment type="caution">
    <text evidence="13">The sequence shown here is derived from an EMBL/GenBank/DDBJ whole genome shotgun (WGS) entry which is preliminary data.</text>
</comment>
<keyword evidence="7" id="KW-1015">Disulfide bond</keyword>
<evidence type="ECO:0000256" key="3">
    <source>
        <dbReference type="ARBA" id="ARBA00022692"/>
    </source>
</evidence>